<evidence type="ECO:0000313" key="1">
    <source>
        <dbReference type="EMBL" id="SEN21546.1"/>
    </source>
</evidence>
<sequence length="114" mass="12964">MKMHKAEAAELRKARRTMDQLEEMSEYNWGYCIGMEGLMWHFGKLIPEQVRLHLTLGNRHHKVLPPVLEAVARWADHHSVEHGDPENQHVAEALDALKQAAIHAAKVVADHHAA</sequence>
<dbReference type="Proteomes" id="UP000199585">
    <property type="component" value="Unassembled WGS sequence"/>
</dbReference>
<dbReference type="OrthoDB" id="10016430at2"/>
<dbReference type="AlphaFoldDB" id="A0A1H8EQ88"/>
<accession>A0A1H8EQ88</accession>
<dbReference type="RefSeq" id="WP_089902566.1">
    <property type="nucleotide sequence ID" value="NZ_FOCI01000011.1"/>
</dbReference>
<reference evidence="1 2" key="1">
    <citation type="submission" date="2016-10" db="EMBL/GenBank/DDBJ databases">
        <authorList>
            <person name="de Groot N.N."/>
        </authorList>
    </citation>
    <scope>NUCLEOTIDE SEQUENCE [LARGE SCALE GENOMIC DNA]</scope>
    <source>
        <strain evidence="1 2">DSM 16213</strain>
    </source>
</reference>
<protein>
    <submittedName>
        <fullName evidence="1">Uncharacterized protein</fullName>
    </submittedName>
</protein>
<name>A0A1H8EQ88_9RHOB</name>
<dbReference type="EMBL" id="FOCI01000011">
    <property type="protein sequence ID" value="SEN21546.1"/>
    <property type="molecule type" value="Genomic_DNA"/>
</dbReference>
<evidence type="ECO:0000313" key="2">
    <source>
        <dbReference type="Proteomes" id="UP000199585"/>
    </source>
</evidence>
<gene>
    <name evidence="1" type="ORF">SAMN04488003_11158</name>
</gene>
<proteinExistence type="predicted"/>
<organism evidence="1 2">
    <name type="scientific">Loktanella fryxellensis</name>
    <dbReference type="NCBI Taxonomy" id="245187"/>
    <lineage>
        <taxon>Bacteria</taxon>
        <taxon>Pseudomonadati</taxon>
        <taxon>Pseudomonadota</taxon>
        <taxon>Alphaproteobacteria</taxon>
        <taxon>Rhodobacterales</taxon>
        <taxon>Roseobacteraceae</taxon>
        <taxon>Loktanella</taxon>
    </lineage>
</organism>
<keyword evidence="2" id="KW-1185">Reference proteome</keyword>